<keyword evidence="1" id="KW-0195">Cyclin</keyword>
<gene>
    <name evidence="4" type="ORF">BZG36_04810</name>
</gene>
<accession>A0A261XTY7</accession>
<evidence type="ECO:0000256" key="1">
    <source>
        <dbReference type="RuleBase" id="RU000383"/>
    </source>
</evidence>
<protein>
    <recommendedName>
        <fullName evidence="3">Cyclin-like domain-containing protein</fullName>
    </recommendedName>
</protein>
<feature type="compositionally biased region" description="Polar residues" evidence="2">
    <location>
        <begin position="262"/>
        <end position="274"/>
    </location>
</feature>
<dbReference type="GO" id="GO:0006357">
    <property type="term" value="P:regulation of transcription by RNA polymerase II"/>
    <property type="evidence" value="ECO:0007669"/>
    <property type="project" value="InterPro"/>
</dbReference>
<dbReference type="Proteomes" id="UP000242875">
    <property type="component" value="Unassembled WGS sequence"/>
</dbReference>
<comment type="caution">
    <text evidence="4">The sequence shown here is derived from an EMBL/GenBank/DDBJ whole genome shotgun (WGS) entry which is preliminary data.</text>
</comment>
<sequence length="292" mass="32803">MTMNPSSQWLFKKSDLSQTPSVCDQTDKYTVERERIERAKGVSFILSVGFTLKLPQITLATACVFFHRFYMRQSLSKYPYYDIAATCIFLATKVEETGRKISHIIVVCAQKAQKNDKLTLPEGSPDYERWRNTILRNEQMLLEATCFDLTLEHPYKSLINFTQESGVSKEISQSAWGIVNDSLRFPFCLLFRSNLIAAAAVYLAHLLYPEDKSLKDGWWESFNVTKHAAEDVANELLDQFAAYQAPISHNNEVKAEVEMSTPPGSSPLSAPTSPDKTKVENGEANGGVPIAT</sequence>
<name>A0A261XTY7_9FUNG</name>
<dbReference type="GO" id="GO:0016538">
    <property type="term" value="F:cyclin-dependent protein serine/threonine kinase regulator activity"/>
    <property type="evidence" value="ECO:0007669"/>
    <property type="project" value="InterPro"/>
</dbReference>
<dbReference type="InterPro" id="IPR013763">
    <property type="entry name" value="Cyclin-like_dom"/>
</dbReference>
<evidence type="ECO:0000259" key="3">
    <source>
        <dbReference type="SMART" id="SM00385"/>
    </source>
</evidence>
<evidence type="ECO:0000313" key="5">
    <source>
        <dbReference type="Proteomes" id="UP000242875"/>
    </source>
</evidence>
<feature type="domain" description="Cyclin-like" evidence="3">
    <location>
        <begin position="156"/>
        <end position="238"/>
    </location>
</feature>
<organism evidence="4 5">
    <name type="scientific">Bifiguratus adelaidae</name>
    <dbReference type="NCBI Taxonomy" id="1938954"/>
    <lineage>
        <taxon>Eukaryota</taxon>
        <taxon>Fungi</taxon>
        <taxon>Fungi incertae sedis</taxon>
        <taxon>Mucoromycota</taxon>
        <taxon>Mucoromycotina</taxon>
        <taxon>Endogonomycetes</taxon>
        <taxon>Endogonales</taxon>
        <taxon>Endogonales incertae sedis</taxon>
        <taxon>Bifiguratus</taxon>
    </lineage>
</organism>
<feature type="domain" description="Cyclin-like" evidence="3">
    <location>
        <begin position="43"/>
        <end position="143"/>
    </location>
</feature>
<dbReference type="SMART" id="SM00385">
    <property type="entry name" value="CYCLIN"/>
    <property type="match status" value="2"/>
</dbReference>
<dbReference type="EMBL" id="MVBO01000233">
    <property type="protein sequence ID" value="OZJ01819.1"/>
    <property type="molecule type" value="Genomic_DNA"/>
</dbReference>
<dbReference type="InterPro" id="IPR036915">
    <property type="entry name" value="Cyclin-like_sf"/>
</dbReference>
<evidence type="ECO:0000256" key="2">
    <source>
        <dbReference type="SAM" id="MobiDB-lite"/>
    </source>
</evidence>
<dbReference type="Gene3D" id="1.10.472.10">
    <property type="entry name" value="Cyclin-like"/>
    <property type="match status" value="2"/>
</dbReference>
<dbReference type="OrthoDB" id="25002at2759"/>
<proteinExistence type="inferred from homology"/>
<evidence type="ECO:0000313" key="4">
    <source>
        <dbReference type="EMBL" id="OZJ01819.1"/>
    </source>
</evidence>
<dbReference type="InterPro" id="IPR043198">
    <property type="entry name" value="Cyclin/Ssn8"/>
</dbReference>
<dbReference type="InterPro" id="IPR006671">
    <property type="entry name" value="Cyclin_N"/>
</dbReference>
<dbReference type="SUPFAM" id="SSF47954">
    <property type="entry name" value="Cyclin-like"/>
    <property type="match status" value="2"/>
</dbReference>
<comment type="similarity">
    <text evidence="1">Belongs to the cyclin family.</text>
</comment>
<dbReference type="Pfam" id="PF00134">
    <property type="entry name" value="Cyclin_N"/>
    <property type="match status" value="1"/>
</dbReference>
<reference evidence="4 5" key="1">
    <citation type="journal article" date="2017" name="Mycologia">
        <title>Bifiguratus adelaidae, gen. et sp. nov., a new member of Mucoromycotina in endophytic and soil-dwelling habitats.</title>
        <authorList>
            <person name="Torres-Cruz T.J."/>
            <person name="Billingsley Tobias T.L."/>
            <person name="Almatruk M."/>
            <person name="Hesse C."/>
            <person name="Kuske C.R."/>
            <person name="Desiro A."/>
            <person name="Benucci G.M."/>
            <person name="Bonito G."/>
            <person name="Stajich J.E."/>
            <person name="Dunlap C."/>
            <person name="Arnold A.E."/>
            <person name="Porras-Alfaro A."/>
        </authorList>
    </citation>
    <scope>NUCLEOTIDE SEQUENCE [LARGE SCALE GENOMIC DNA]</scope>
    <source>
        <strain evidence="4 5">AZ0501</strain>
    </source>
</reference>
<feature type="region of interest" description="Disordered" evidence="2">
    <location>
        <begin position="255"/>
        <end position="292"/>
    </location>
</feature>
<dbReference type="PANTHER" id="PTHR10026">
    <property type="entry name" value="CYCLIN"/>
    <property type="match status" value="1"/>
</dbReference>
<dbReference type="PIRSF" id="PIRSF028758">
    <property type="entry name" value="Cyclin, C/H/G types"/>
    <property type="match status" value="1"/>
</dbReference>
<dbReference type="CDD" id="cd20545">
    <property type="entry name" value="CYCLIN_SpCG1C-like_rpt1"/>
    <property type="match status" value="1"/>
</dbReference>
<keyword evidence="5" id="KW-1185">Reference proteome</keyword>
<dbReference type="AlphaFoldDB" id="A0A261XTY7"/>
<dbReference type="CDD" id="cd20546">
    <property type="entry name" value="CYCLIN_SpCG1C_ScCTK2-like_rpt2"/>
    <property type="match status" value="1"/>
</dbReference>